<gene>
    <name evidence="3" type="ORF">OBRU01_19600</name>
</gene>
<dbReference type="AlphaFoldDB" id="A0A0L7KWL6"/>
<dbReference type="STRING" id="104452.A0A0L7KWL6"/>
<dbReference type="PANTHER" id="PTHR46190">
    <property type="entry name" value="SI:CH211-201H21.5-RELATED"/>
    <property type="match status" value="1"/>
</dbReference>
<dbReference type="Gene3D" id="3.90.245.10">
    <property type="entry name" value="Ribonucleoside hydrolase-like"/>
    <property type="match status" value="2"/>
</dbReference>
<sequence>MDTKYSNSNARFQSASICKTTKTKLLIDHDGGADDAMAIFMSLLYEKYFDGPEVVALTLTHGNVNESQVYINSQRILDKAGRRDVKIYRGATRALVMPMPFDFYFGTDGLGDNEYVELKEIRAQKEHAVFALIEFSKKYNGNDSTKPEFNAYMDVEAYQIVVDNTTTDKVTVIPFSQILTTLDFSNEWRKDVLGAIPTEIMEALNSYERISIASSDSWSNLDPAVAAIVLDEN</sequence>
<feature type="domain" description="Inosine/uridine-preferring nucleoside hydrolase" evidence="2">
    <location>
        <begin position="25"/>
        <end position="141"/>
    </location>
</feature>
<comment type="caution">
    <text evidence="3">The sequence shown here is derived from an EMBL/GenBank/DDBJ whole genome shotgun (WGS) entry which is preliminary data.</text>
</comment>
<evidence type="ECO:0000313" key="3">
    <source>
        <dbReference type="EMBL" id="KOB67515.1"/>
    </source>
</evidence>
<protein>
    <submittedName>
        <fullName evidence="3">Putative inosine-uridine preferring nucleoside hydrolase</fullName>
    </submittedName>
</protein>
<keyword evidence="4" id="KW-1185">Reference proteome</keyword>
<dbReference type="InterPro" id="IPR001910">
    <property type="entry name" value="Inosine/uridine_hydrolase_dom"/>
</dbReference>
<feature type="non-terminal residue" evidence="3">
    <location>
        <position position="233"/>
    </location>
</feature>
<evidence type="ECO:0000259" key="2">
    <source>
        <dbReference type="Pfam" id="PF01156"/>
    </source>
</evidence>
<organism evidence="3 4">
    <name type="scientific">Operophtera brumata</name>
    <name type="common">Winter moth</name>
    <name type="synonym">Phalaena brumata</name>
    <dbReference type="NCBI Taxonomy" id="104452"/>
    <lineage>
        <taxon>Eukaryota</taxon>
        <taxon>Metazoa</taxon>
        <taxon>Ecdysozoa</taxon>
        <taxon>Arthropoda</taxon>
        <taxon>Hexapoda</taxon>
        <taxon>Insecta</taxon>
        <taxon>Pterygota</taxon>
        <taxon>Neoptera</taxon>
        <taxon>Endopterygota</taxon>
        <taxon>Lepidoptera</taxon>
        <taxon>Glossata</taxon>
        <taxon>Ditrysia</taxon>
        <taxon>Geometroidea</taxon>
        <taxon>Geometridae</taxon>
        <taxon>Larentiinae</taxon>
        <taxon>Operophtera</taxon>
    </lineage>
</organism>
<reference evidence="3 4" key="1">
    <citation type="journal article" date="2015" name="Genome Biol. Evol.">
        <title>The genome of winter moth (Operophtera brumata) provides a genomic perspective on sexual dimorphism and phenology.</title>
        <authorList>
            <person name="Derks M.F."/>
            <person name="Smit S."/>
            <person name="Salis L."/>
            <person name="Schijlen E."/>
            <person name="Bossers A."/>
            <person name="Mateman C."/>
            <person name="Pijl A.S."/>
            <person name="de Ridder D."/>
            <person name="Groenen M.A."/>
            <person name="Visser M.E."/>
            <person name="Megens H.J."/>
        </authorList>
    </citation>
    <scope>NUCLEOTIDE SEQUENCE [LARGE SCALE GENOMIC DNA]</scope>
    <source>
        <strain evidence="3">WM2013NL</strain>
        <tissue evidence="3">Head and thorax</tissue>
    </source>
</reference>
<dbReference type="Proteomes" id="UP000037510">
    <property type="component" value="Unassembled WGS sequence"/>
</dbReference>
<name>A0A0L7KWL6_OPEBR</name>
<dbReference type="SUPFAM" id="SSF53590">
    <property type="entry name" value="Nucleoside hydrolase"/>
    <property type="match status" value="1"/>
</dbReference>
<dbReference type="Pfam" id="PF01156">
    <property type="entry name" value="IU_nuc_hydro"/>
    <property type="match status" value="1"/>
</dbReference>
<evidence type="ECO:0000256" key="1">
    <source>
        <dbReference type="ARBA" id="ARBA00009176"/>
    </source>
</evidence>
<dbReference type="GO" id="GO:0016799">
    <property type="term" value="F:hydrolase activity, hydrolyzing N-glycosyl compounds"/>
    <property type="evidence" value="ECO:0007669"/>
    <property type="project" value="InterPro"/>
</dbReference>
<dbReference type="InterPro" id="IPR036452">
    <property type="entry name" value="Ribo_hydro-like"/>
</dbReference>
<dbReference type="InterPro" id="IPR052775">
    <property type="entry name" value="IUN_hydrolase"/>
</dbReference>
<evidence type="ECO:0000313" key="4">
    <source>
        <dbReference type="Proteomes" id="UP000037510"/>
    </source>
</evidence>
<comment type="similarity">
    <text evidence="1">Belongs to the IUNH family.</text>
</comment>
<keyword evidence="3" id="KW-0378">Hydrolase</keyword>
<dbReference type="PANTHER" id="PTHR46190:SF1">
    <property type="entry name" value="SI:CH211-201H21.5"/>
    <property type="match status" value="1"/>
</dbReference>
<dbReference type="EMBL" id="JTDY01004982">
    <property type="protein sequence ID" value="KOB67515.1"/>
    <property type="molecule type" value="Genomic_DNA"/>
</dbReference>
<proteinExistence type="inferred from homology"/>
<accession>A0A0L7KWL6</accession>